<evidence type="ECO:0000256" key="6">
    <source>
        <dbReference type="ARBA" id="ARBA00023136"/>
    </source>
</evidence>
<evidence type="ECO:0000259" key="12">
    <source>
        <dbReference type="PROSITE" id="PS50885"/>
    </source>
</evidence>
<dbReference type="CDD" id="cd06225">
    <property type="entry name" value="HAMP"/>
    <property type="match status" value="1"/>
</dbReference>
<feature type="transmembrane region" description="Helical" evidence="10">
    <location>
        <begin position="15"/>
        <end position="37"/>
    </location>
</feature>
<name>A0A084SV73_9BACT</name>
<dbReference type="SMART" id="SM00283">
    <property type="entry name" value="MA"/>
    <property type="match status" value="1"/>
</dbReference>
<organism evidence="13 14">
    <name type="scientific">Archangium violaceum Cb vi76</name>
    <dbReference type="NCBI Taxonomy" id="1406225"/>
    <lineage>
        <taxon>Bacteria</taxon>
        <taxon>Pseudomonadati</taxon>
        <taxon>Myxococcota</taxon>
        <taxon>Myxococcia</taxon>
        <taxon>Myxococcales</taxon>
        <taxon>Cystobacterineae</taxon>
        <taxon>Archangiaceae</taxon>
        <taxon>Archangium</taxon>
    </lineage>
</organism>
<dbReference type="Pfam" id="PF02743">
    <property type="entry name" value="dCache_1"/>
    <property type="match status" value="1"/>
</dbReference>
<dbReference type="GO" id="GO:0007165">
    <property type="term" value="P:signal transduction"/>
    <property type="evidence" value="ECO:0007669"/>
    <property type="project" value="UniProtKB-KW"/>
</dbReference>
<keyword evidence="4 10" id="KW-0812">Transmembrane</keyword>
<evidence type="ECO:0000256" key="5">
    <source>
        <dbReference type="ARBA" id="ARBA00022989"/>
    </source>
</evidence>
<dbReference type="InterPro" id="IPR033479">
    <property type="entry name" value="dCache_1"/>
</dbReference>
<evidence type="ECO:0000313" key="13">
    <source>
        <dbReference type="EMBL" id="KFA92358.1"/>
    </source>
</evidence>
<dbReference type="PANTHER" id="PTHR32089:SF112">
    <property type="entry name" value="LYSOZYME-LIKE PROTEIN-RELATED"/>
    <property type="match status" value="1"/>
</dbReference>
<comment type="caution">
    <text evidence="13">The sequence shown here is derived from an EMBL/GenBank/DDBJ whole genome shotgun (WGS) entry which is preliminary data.</text>
</comment>
<dbReference type="Proteomes" id="UP000028547">
    <property type="component" value="Unassembled WGS sequence"/>
</dbReference>
<dbReference type="InterPro" id="IPR004089">
    <property type="entry name" value="MCPsignal_dom"/>
</dbReference>
<dbReference type="GO" id="GO:0006935">
    <property type="term" value="P:chemotaxis"/>
    <property type="evidence" value="ECO:0007669"/>
    <property type="project" value="UniProtKB-KW"/>
</dbReference>
<feature type="domain" description="HAMP" evidence="12">
    <location>
        <begin position="302"/>
        <end position="355"/>
    </location>
</feature>
<dbReference type="Gene3D" id="6.10.340.10">
    <property type="match status" value="1"/>
</dbReference>
<gene>
    <name evidence="13" type="ORF">Q664_15870</name>
</gene>
<dbReference type="Pfam" id="PF00672">
    <property type="entry name" value="HAMP"/>
    <property type="match status" value="1"/>
</dbReference>
<sequence>MNLPFLGGLKLRARITLSVALLSAFAILSVTVSGLSITRRTLGRQIDATLRAEAEGLKDLVERILAEREANVRGWSEDTLLRGALLFDTFDKSDAVLAGMAKNHASISGFVLFDEKGRAVSASSEGLLKGYQGHEREVRESEWYRAALEGRFSADALGREKDPVFGKRVLPLAAPVKSPTSGARIGVLLAAYDWSQVRDVVKASMKRANERAQESFALEVRREDGTVLFNSRPPEVEPPAAPVSQEAINGTDVRDVGDGWRFVATLDAREAYAPLVQAALMALGMMGFFLALVIVGAWWLARGIARPISALSEAVTHVLEEGDLSHRVEVNSQDEVGELAHAFSRMMEQLRQTTVGLQQGTRVLTDAVAELSKAAEHQERNLSRQAAAIQETQVTAQEIQQTSKMAEERSRAVLQVTERAEEVGRLGEETLGASIEGLQELHEKVGRLAGTILMLGNRTQQIGEIAQTVKDLADQSNMLALNAAIEAVRSGEHGKGFSVVAREIRALADQSIESTDRVRELLDDIGKSIQDTVKMTEKGQQQMQGGLSQIKASGESLRELTSIVKDNAGAARQIAVAVSQQNAGITQIFTAVSDLSSLMEETMQGVQSTTRATSTLREAAGRMESVARTYRA</sequence>
<protein>
    <submittedName>
        <fullName evidence="13">Chemotaxis protein</fullName>
    </submittedName>
</protein>
<accession>A0A084SV73</accession>
<keyword evidence="6 10" id="KW-0472">Membrane</keyword>
<evidence type="ECO:0000256" key="1">
    <source>
        <dbReference type="ARBA" id="ARBA00004651"/>
    </source>
</evidence>
<dbReference type="InterPro" id="IPR003660">
    <property type="entry name" value="HAMP_dom"/>
</dbReference>
<dbReference type="Pfam" id="PF00015">
    <property type="entry name" value="MCPsignal"/>
    <property type="match status" value="1"/>
</dbReference>
<dbReference type="Gene3D" id="3.30.450.20">
    <property type="entry name" value="PAS domain"/>
    <property type="match status" value="1"/>
</dbReference>
<proteinExistence type="inferred from homology"/>
<dbReference type="SMART" id="SM00304">
    <property type="entry name" value="HAMP"/>
    <property type="match status" value="1"/>
</dbReference>
<feature type="domain" description="Methyl-accepting transducer" evidence="11">
    <location>
        <begin position="353"/>
        <end position="596"/>
    </location>
</feature>
<keyword evidence="3" id="KW-0145">Chemotaxis</keyword>
<keyword evidence="7 9" id="KW-0807">Transducer</keyword>
<evidence type="ECO:0000313" key="14">
    <source>
        <dbReference type="Proteomes" id="UP000028547"/>
    </source>
</evidence>
<dbReference type="AlphaFoldDB" id="A0A084SV73"/>
<dbReference type="Gene3D" id="1.10.287.950">
    <property type="entry name" value="Methyl-accepting chemotaxis protein"/>
    <property type="match status" value="1"/>
</dbReference>
<evidence type="ECO:0000256" key="3">
    <source>
        <dbReference type="ARBA" id="ARBA00022500"/>
    </source>
</evidence>
<evidence type="ECO:0000259" key="11">
    <source>
        <dbReference type="PROSITE" id="PS50111"/>
    </source>
</evidence>
<keyword evidence="5 10" id="KW-1133">Transmembrane helix</keyword>
<evidence type="ECO:0000256" key="9">
    <source>
        <dbReference type="PROSITE-ProRule" id="PRU00284"/>
    </source>
</evidence>
<feature type="transmembrane region" description="Helical" evidence="10">
    <location>
        <begin position="278"/>
        <end position="301"/>
    </location>
</feature>
<dbReference type="SUPFAM" id="SSF58104">
    <property type="entry name" value="Methyl-accepting chemotaxis protein (MCP) signaling domain"/>
    <property type="match status" value="1"/>
</dbReference>
<comment type="similarity">
    <text evidence="8">Belongs to the methyl-accepting chemotaxis (MCP) protein family.</text>
</comment>
<dbReference type="RefSeq" id="WP_043395257.1">
    <property type="nucleotide sequence ID" value="NZ_JPMI01000097.1"/>
</dbReference>
<dbReference type="PROSITE" id="PS50111">
    <property type="entry name" value="CHEMOTAXIS_TRANSDUC_2"/>
    <property type="match status" value="1"/>
</dbReference>
<keyword evidence="2" id="KW-1003">Cell membrane</keyword>
<evidence type="ECO:0000256" key="4">
    <source>
        <dbReference type="ARBA" id="ARBA00022692"/>
    </source>
</evidence>
<dbReference type="PROSITE" id="PS50885">
    <property type="entry name" value="HAMP"/>
    <property type="match status" value="1"/>
</dbReference>
<dbReference type="CDD" id="cd18773">
    <property type="entry name" value="PDC1_HK_sensor"/>
    <property type="match status" value="1"/>
</dbReference>
<evidence type="ECO:0000256" key="8">
    <source>
        <dbReference type="ARBA" id="ARBA00029447"/>
    </source>
</evidence>
<reference evidence="13 14" key="1">
    <citation type="submission" date="2014-07" db="EMBL/GenBank/DDBJ databases">
        <title>Draft Genome Sequence of Gephyronic Acid Producer, Cystobacter violaceus Strain Cb vi76.</title>
        <authorList>
            <person name="Stevens D.C."/>
            <person name="Young J."/>
            <person name="Carmichael R."/>
            <person name="Tan J."/>
            <person name="Taylor R.E."/>
        </authorList>
    </citation>
    <scope>NUCLEOTIDE SEQUENCE [LARGE SCALE GENOMIC DNA]</scope>
    <source>
        <strain evidence="13 14">Cb vi76</strain>
    </source>
</reference>
<dbReference type="GO" id="GO:0005886">
    <property type="term" value="C:plasma membrane"/>
    <property type="evidence" value="ECO:0007669"/>
    <property type="project" value="UniProtKB-SubCell"/>
</dbReference>
<evidence type="ECO:0000256" key="10">
    <source>
        <dbReference type="SAM" id="Phobius"/>
    </source>
</evidence>
<dbReference type="EMBL" id="JPMI01000097">
    <property type="protein sequence ID" value="KFA92358.1"/>
    <property type="molecule type" value="Genomic_DNA"/>
</dbReference>
<comment type="subcellular location">
    <subcellularLocation>
        <location evidence="1">Cell membrane</location>
        <topology evidence="1">Multi-pass membrane protein</topology>
    </subcellularLocation>
</comment>
<evidence type="ECO:0000256" key="2">
    <source>
        <dbReference type="ARBA" id="ARBA00022475"/>
    </source>
</evidence>
<evidence type="ECO:0000256" key="7">
    <source>
        <dbReference type="ARBA" id="ARBA00023224"/>
    </source>
</evidence>
<dbReference type="PANTHER" id="PTHR32089">
    <property type="entry name" value="METHYL-ACCEPTING CHEMOTAXIS PROTEIN MCPB"/>
    <property type="match status" value="1"/>
</dbReference>